<evidence type="ECO:0000256" key="1">
    <source>
        <dbReference type="ARBA" id="ARBA00022723"/>
    </source>
</evidence>
<dbReference type="Gene3D" id="3.40.1360.10">
    <property type="match status" value="1"/>
</dbReference>
<keyword evidence="2" id="KW-0227">DNA damage</keyword>
<dbReference type="PANTHER" id="PTHR30446">
    <property type="entry name" value="RECOMBINATION PROTEIN RECR"/>
    <property type="match status" value="1"/>
</dbReference>
<dbReference type="GO" id="GO:0003677">
    <property type="term" value="F:DNA binding"/>
    <property type="evidence" value="ECO:0007669"/>
    <property type="project" value="InterPro"/>
</dbReference>
<keyword evidence="4" id="KW-0862">Zinc</keyword>
<keyword evidence="5" id="KW-0233">DNA recombination</keyword>
<dbReference type="SMART" id="SM00493">
    <property type="entry name" value="TOPRIM"/>
    <property type="match status" value="1"/>
</dbReference>
<dbReference type="Pfam" id="PF13662">
    <property type="entry name" value="Toprim_4"/>
    <property type="match status" value="1"/>
</dbReference>
<dbReference type="EMBL" id="VSSQ01042992">
    <property type="protein sequence ID" value="MPM96633.1"/>
    <property type="molecule type" value="Genomic_DNA"/>
</dbReference>
<dbReference type="Pfam" id="PF21175">
    <property type="entry name" value="RecR_C"/>
    <property type="match status" value="1"/>
</dbReference>
<proteinExistence type="inferred from homology"/>
<dbReference type="PANTHER" id="PTHR30446:SF0">
    <property type="entry name" value="RECOMBINATION PROTEIN RECR"/>
    <property type="match status" value="1"/>
</dbReference>
<evidence type="ECO:0000256" key="6">
    <source>
        <dbReference type="ARBA" id="ARBA00023204"/>
    </source>
</evidence>
<name>A0A645E740_9ZZZZ</name>
<dbReference type="InterPro" id="IPR023627">
    <property type="entry name" value="Rcmb_RecR"/>
</dbReference>
<evidence type="ECO:0000256" key="2">
    <source>
        <dbReference type="ARBA" id="ARBA00022763"/>
    </source>
</evidence>
<organism evidence="8">
    <name type="scientific">bioreactor metagenome</name>
    <dbReference type="NCBI Taxonomy" id="1076179"/>
    <lineage>
        <taxon>unclassified sequences</taxon>
        <taxon>metagenomes</taxon>
        <taxon>ecological metagenomes</taxon>
    </lineage>
</organism>
<comment type="caution">
    <text evidence="8">The sequence shown here is derived from an EMBL/GenBank/DDBJ whole genome shotgun (WGS) entry which is preliminary data.</text>
</comment>
<accession>A0A645E740</accession>
<sequence>MISDNDICDICKDAKRDTSIICVVENVRDVISIENTMQYNGLYHVLGGIISPMDGVGPSDLTIDQLLKRAEKEEIKEILIVLSTTMEGETTSFYLYKLLSKLDIKISTIARGIGFGDELEYTDEITLGRSIQNRQPFVPIK</sequence>
<dbReference type="GO" id="GO:0008270">
    <property type="term" value="F:zinc ion binding"/>
    <property type="evidence" value="ECO:0007669"/>
    <property type="project" value="UniProtKB-KW"/>
</dbReference>
<evidence type="ECO:0000259" key="7">
    <source>
        <dbReference type="PROSITE" id="PS50880"/>
    </source>
</evidence>
<feature type="domain" description="Toprim" evidence="7">
    <location>
        <begin position="19"/>
        <end position="114"/>
    </location>
</feature>
<keyword evidence="1" id="KW-0479">Metal-binding</keyword>
<dbReference type="HAMAP" id="MF_00017">
    <property type="entry name" value="RecR"/>
    <property type="match status" value="1"/>
</dbReference>
<dbReference type="Gene3D" id="6.10.250.240">
    <property type="match status" value="1"/>
</dbReference>
<evidence type="ECO:0000256" key="5">
    <source>
        <dbReference type="ARBA" id="ARBA00023172"/>
    </source>
</evidence>
<dbReference type="AlphaFoldDB" id="A0A645E740"/>
<keyword evidence="6" id="KW-0234">DNA repair</keyword>
<dbReference type="InterPro" id="IPR006171">
    <property type="entry name" value="TOPRIM_dom"/>
</dbReference>
<dbReference type="GO" id="GO:0006310">
    <property type="term" value="P:DNA recombination"/>
    <property type="evidence" value="ECO:0007669"/>
    <property type="project" value="UniProtKB-KW"/>
</dbReference>
<dbReference type="SUPFAM" id="SSF111304">
    <property type="entry name" value="Recombination protein RecR"/>
    <property type="match status" value="1"/>
</dbReference>
<keyword evidence="3" id="KW-0863">Zinc-finger</keyword>
<reference evidence="8" key="1">
    <citation type="submission" date="2019-08" db="EMBL/GenBank/DDBJ databases">
        <authorList>
            <person name="Kucharzyk K."/>
            <person name="Murdoch R.W."/>
            <person name="Higgins S."/>
            <person name="Loffler F."/>
        </authorList>
    </citation>
    <scope>NUCLEOTIDE SEQUENCE</scope>
</reference>
<evidence type="ECO:0000313" key="8">
    <source>
        <dbReference type="EMBL" id="MPM96633.1"/>
    </source>
</evidence>
<dbReference type="InterPro" id="IPR000093">
    <property type="entry name" value="DNA_Rcmb_RecR"/>
</dbReference>
<dbReference type="NCBIfam" id="TIGR00615">
    <property type="entry name" value="recR"/>
    <property type="match status" value="1"/>
</dbReference>
<evidence type="ECO:0000256" key="4">
    <source>
        <dbReference type="ARBA" id="ARBA00022833"/>
    </source>
</evidence>
<dbReference type="GO" id="GO:0006281">
    <property type="term" value="P:DNA repair"/>
    <property type="evidence" value="ECO:0007669"/>
    <property type="project" value="UniProtKB-KW"/>
</dbReference>
<gene>
    <name evidence="8" type="primary">recR_43</name>
    <name evidence="8" type="ORF">SDC9_143798</name>
</gene>
<dbReference type="PROSITE" id="PS50880">
    <property type="entry name" value="TOPRIM"/>
    <property type="match status" value="1"/>
</dbReference>
<dbReference type="InterPro" id="IPR034137">
    <property type="entry name" value="TOPRIM_RecR"/>
</dbReference>
<dbReference type="CDD" id="cd01025">
    <property type="entry name" value="TOPRIM_recR"/>
    <property type="match status" value="1"/>
</dbReference>
<protein>
    <submittedName>
        <fullName evidence="8">Recombination protein RecR</fullName>
    </submittedName>
</protein>
<evidence type="ECO:0000256" key="3">
    <source>
        <dbReference type="ARBA" id="ARBA00022771"/>
    </source>
</evidence>